<protein>
    <submittedName>
        <fullName evidence="1">Uncharacterized protein</fullName>
    </submittedName>
</protein>
<evidence type="ECO:0000313" key="1">
    <source>
        <dbReference type="EMBL" id="CBY93176.1"/>
    </source>
</evidence>
<gene>
    <name evidence="1" type="ORF">HF1_11680</name>
</gene>
<keyword evidence="2" id="KW-1185">Reference proteome</keyword>
<dbReference type="OrthoDB" id="9785995at2"/>
<dbReference type="EMBL" id="FR773153">
    <property type="protein sequence ID" value="CBY93176.1"/>
    <property type="molecule type" value="Genomic_DNA"/>
</dbReference>
<dbReference type="AlphaFoldDB" id="E8ZJ55"/>
<proteinExistence type="predicted"/>
<dbReference type="KEGG" id="mha:HF1_11680"/>
<dbReference type="Proteomes" id="UP000008637">
    <property type="component" value="Chromosome"/>
</dbReference>
<organism evidence="1 2">
    <name type="scientific">Mycoplasma haemofelis (strain Langford 1)</name>
    <name type="common">Haemobartonella felis</name>
    <dbReference type="NCBI Taxonomy" id="941640"/>
    <lineage>
        <taxon>Bacteria</taxon>
        <taxon>Bacillati</taxon>
        <taxon>Mycoplasmatota</taxon>
        <taxon>Mollicutes</taxon>
        <taxon>Mycoplasmataceae</taxon>
        <taxon>Mycoplasma</taxon>
    </lineage>
</organism>
<sequence length="217" mass="24198">MSISLAKVAAGLGAATGASGLGYLSFHYISGSDKKVLVSQLFKDQGGTLLDKDKDSDQWNARWSEYLKGDKNVWNLKDYSSSKGTPSTPPNSFKEKCISNAKEKVSGVKDSLYSEVVQYCAKEFSVSELINQNSKFTALNTSSGEDSDWKAAWGVYLIDNGVNNPWGLANWDSVHKQKDSLPSDFKNKCSEKANEKILWEVDYRFLRFSRWCSKSNN</sequence>
<dbReference type="HOGENOM" id="CLU_098620_0_0_14"/>
<evidence type="ECO:0000313" key="2">
    <source>
        <dbReference type="Proteomes" id="UP000008637"/>
    </source>
</evidence>
<accession>E8ZJ55</accession>
<reference evidence="1 2" key="1">
    <citation type="journal article" date="2011" name="J. Bacteriol.">
        <title>Complete genome sequence of Mycoplasma haemofelis, a hemotropic mycoplasma.</title>
        <authorList>
            <person name="Barker E.N."/>
            <person name="Helps C.R."/>
            <person name="Peters I.R."/>
            <person name="Darby A.C."/>
            <person name="Radford A.D."/>
            <person name="Tasker S."/>
        </authorList>
    </citation>
    <scope>NUCLEOTIDE SEQUENCE [LARGE SCALE GENOMIC DNA]</scope>
    <source>
        <strain evidence="1 2">Langford 1</strain>
    </source>
</reference>
<name>E8ZJ55_MYCHL</name>